<sequence length="631" mass="70580">MAQHATILWGHSRLMVILFIIVLHFVMCSCKSDAEILLKFKDSLQDNGALSNWNDSKPPCSGYNENWVGIICGNGTVSGVKLENMGLAGVIDVDALKELKNLRTISLMNNKFDGSLPNITELGALKSIYLSDNQFSGAIPIDIFDGMLSLKKVHLARNKFSGEIPQSLITLPRLRELMLQDNEFEGEIPQFRNGMLKSFNVSDNELTGEIPRGLSHMNATSFSGNEGLCGAPLESCSPAKLSVGTIIIVMILVALAIAALTSVVVILYRRKQMLEQEQATVSPPGHRKAYLTDLDIMEQGGASPEHRTNGKKRDNNTKLTFLQDDREKFDMGYLLKASAEILGSGIFGSTYKASLSGGQAVAVKRFRHMNNVGKEEFHEHMRRLGRMSHQNVLPIVAFYYRKEEKLLVSEYMENISLAVHLHGNTSRGLPCPDWPTRLNIIKGVAKGLLYLNNELPSLMAPHGHLKSSNILLDRSFNPLLTDYGLVPVMNQDRAQEHMIAYKSPEYKNNGRITKKTDVWSLGMLILETMTGIFPSSFLQQGSKRNDMDLVSWVESVVKEANADVDQVFDKNMGGKQKSEREMMKLLRIGLNCCEAEVDKRWDLKQAAERIEQVKQKDNDNDQEYNSIRLSN</sequence>
<feature type="transmembrane region" description="Helical" evidence="20">
    <location>
        <begin position="7"/>
        <end position="27"/>
    </location>
</feature>
<evidence type="ECO:0000256" key="8">
    <source>
        <dbReference type="ARBA" id="ARBA00022729"/>
    </source>
</evidence>
<evidence type="ECO:0000256" key="1">
    <source>
        <dbReference type="ARBA" id="ARBA00004167"/>
    </source>
</evidence>
<dbReference type="Proteomes" id="UP000594638">
    <property type="component" value="Unassembled WGS sequence"/>
</dbReference>
<dbReference type="EC" id="2.7.11.1" evidence="3"/>
<dbReference type="InterPro" id="IPR013210">
    <property type="entry name" value="LRR_N_plant-typ"/>
</dbReference>
<comment type="subcellular location">
    <subcellularLocation>
        <location evidence="1">Membrane</location>
        <topology evidence="1">Single-pass membrane protein</topology>
    </subcellularLocation>
</comment>
<dbReference type="Pfam" id="PF00560">
    <property type="entry name" value="LRR_1"/>
    <property type="match status" value="1"/>
</dbReference>
<keyword evidence="15 22" id="KW-0675">Receptor</keyword>
<keyword evidence="16" id="KW-0325">Glycoprotein</keyword>
<dbReference type="AlphaFoldDB" id="A0A8S0PXI8"/>
<keyword evidence="7 20" id="KW-0812">Transmembrane</keyword>
<keyword evidence="6" id="KW-0808">Transferase</keyword>
<dbReference type="FunFam" id="3.80.10.10:FF:000400">
    <property type="entry name" value="Nuclear pore complex protein NUP107"/>
    <property type="match status" value="1"/>
</dbReference>
<feature type="domain" description="Protein kinase" evidence="21">
    <location>
        <begin position="336"/>
        <end position="613"/>
    </location>
</feature>
<evidence type="ECO:0000256" key="11">
    <source>
        <dbReference type="ARBA" id="ARBA00022777"/>
    </source>
</evidence>
<keyword evidence="13 20" id="KW-1133">Transmembrane helix</keyword>
<dbReference type="EMBL" id="CACTIH010000320">
    <property type="protein sequence ID" value="CAA2959383.1"/>
    <property type="molecule type" value="Genomic_DNA"/>
</dbReference>
<dbReference type="GO" id="GO:0004674">
    <property type="term" value="F:protein serine/threonine kinase activity"/>
    <property type="evidence" value="ECO:0007669"/>
    <property type="project" value="UniProtKB-EC"/>
</dbReference>
<evidence type="ECO:0000256" key="14">
    <source>
        <dbReference type="ARBA" id="ARBA00023136"/>
    </source>
</evidence>
<comment type="catalytic activity">
    <reaction evidence="17">
        <text>L-threonyl-[protein] + ATP = O-phospho-L-threonyl-[protein] + ADP + H(+)</text>
        <dbReference type="Rhea" id="RHEA:46608"/>
        <dbReference type="Rhea" id="RHEA-COMP:11060"/>
        <dbReference type="Rhea" id="RHEA-COMP:11605"/>
        <dbReference type="ChEBI" id="CHEBI:15378"/>
        <dbReference type="ChEBI" id="CHEBI:30013"/>
        <dbReference type="ChEBI" id="CHEBI:30616"/>
        <dbReference type="ChEBI" id="CHEBI:61977"/>
        <dbReference type="ChEBI" id="CHEBI:456216"/>
        <dbReference type="EC" id="2.7.11.1"/>
    </reaction>
</comment>
<keyword evidence="12 19" id="KW-0067">ATP-binding</keyword>
<dbReference type="Gramene" id="OE9A038395T1">
    <property type="protein sequence ID" value="OE9A038395C1"/>
    <property type="gene ID" value="OE9A038395"/>
</dbReference>
<evidence type="ECO:0000256" key="9">
    <source>
        <dbReference type="ARBA" id="ARBA00022737"/>
    </source>
</evidence>
<keyword evidence="14 20" id="KW-0472">Membrane</keyword>
<comment type="catalytic activity">
    <reaction evidence="18">
        <text>L-seryl-[protein] + ATP = O-phospho-L-seryl-[protein] + ADP + H(+)</text>
        <dbReference type="Rhea" id="RHEA:17989"/>
        <dbReference type="Rhea" id="RHEA-COMP:9863"/>
        <dbReference type="Rhea" id="RHEA-COMP:11604"/>
        <dbReference type="ChEBI" id="CHEBI:15378"/>
        <dbReference type="ChEBI" id="CHEBI:29999"/>
        <dbReference type="ChEBI" id="CHEBI:30616"/>
        <dbReference type="ChEBI" id="CHEBI:83421"/>
        <dbReference type="ChEBI" id="CHEBI:456216"/>
        <dbReference type="EC" id="2.7.11.1"/>
    </reaction>
</comment>
<name>A0A8S0PXI8_OLEEU</name>
<dbReference type="FunFam" id="1.10.510.10:FF:000480">
    <property type="entry name" value="Pollen receptor-like kinase 1"/>
    <property type="match status" value="1"/>
</dbReference>
<dbReference type="PROSITE" id="PS50011">
    <property type="entry name" value="PROTEIN_KINASE_DOM"/>
    <property type="match status" value="1"/>
</dbReference>
<dbReference type="Pfam" id="PF08263">
    <property type="entry name" value="LRRNT_2"/>
    <property type="match status" value="1"/>
</dbReference>
<dbReference type="InterPro" id="IPR000719">
    <property type="entry name" value="Prot_kinase_dom"/>
</dbReference>
<evidence type="ECO:0000256" key="16">
    <source>
        <dbReference type="ARBA" id="ARBA00023180"/>
    </source>
</evidence>
<dbReference type="GO" id="GO:0005524">
    <property type="term" value="F:ATP binding"/>
    <property type="evidence" value="ECO:0007669"/>
    <property type="project" value="UniProtKB-UniRule"/>
</dbReference>
<comment type="caution">
    <text evidence="22">The sequence shown here is derived from an EMBL/GenBank/DDBJ whole genome shotgun (WGS) entry which is preliminary data.</text>
</comment>
<evidence type="ECO:0000256" key="5">
    <source>
        <dbReference type="ARBA" id="ARBA00022614"/>
    </source>
</evidence>
<dbReference type="InterPro" id="IPR001611">
    <property type="entry name" value="Leu-rich_rpt"/>
</dbReference>
<dbReference type="SUPFAM" id="SSF56112">
    <property type="entry name" value="Protein kinase-like (PK-like)"/>
    <property type="match status" value="1"/>
</dbReference>
<evidence type="ECO:0000313" key="22">
    <source>
        <dbReference type="EMBL" id="CAA2959383.1"/>
    </source>
</evidence>
<dbReference type="InterPro" id="IPR032675">
    <property type="entry name" value="LRR_dom_sf"/>
</dbReference>
<evidence type="ECO:0000256" key="6">
    <source>
        <dbReference type="ARBA" id="ARBA00022679"/>
    </source>
</evidence>
<reference evidence="22 23" key="1">
    <citation type="submission" date="2019-12" db="EMBL/GenBank/DDBJ databases">
        <authorList>
            <person name="Alioto T."/>
            <person name="Alioto T."/>
            <person name="Gomez Garrido J."/>
        </authorList>
    </citation>
    <scope>NUCLEOTIDE SEQUENCE [LARGE SCALE GENOMIC DNA]</scope>
</reference>
<evidence type="ECO:0000256" key="10">
    <source>
        <dbReference type="ARBA" id="ARBA00022741"/>
    </source>
</evidence>
<evidence type="ECO:0000256" key="12">
    <source>
        <dbReference type="ARBA" id="ARBA00022840"/>
    </source>
</evidence>
<evidence type="ECO:0000256" key="4">
    <source>
        <dbReference type="ARBA" id="ARBA00022553"/>
    </source>
</evidence>
<protein>
    <recommendedName>
        <fullName evidence="3">non-specific serine/threonine protein kinase</fullName>
        <ecNumber evidence="3">2.7.11.1</ecNumber>
    </recommendedName>
</protein>
<dbReference type="GO" id="GO:0016020">
    <property type="term" value="C:membrane"/>
    <property type="evidence" value="ECO:0007669"/>
    <property type="project" value="UniProtKB-SubCell"/>
</dbReference>
<comment type="similarity">
    <text evidence="2">Belongs to the protein kinase superfamily. Ser/Thr protein kinase family.</text>
</comment>
<keyword evidence="4" id="KW-0597">Phosphoprotein</keyword>
<keyword evidence="9" id="KW-0677">Repeat</keyword>
<dbReference type="PROSITE" id="PS00107">
    <property type="entry name" value="PROTEIN_KINASE_ATP"/>
    <property type="match status" value="1"/>
</dbReference>
<evidence type="ECO:0000256" key="17">
    <source>
        <dbReference type="ARBA" id="ARBA00047899"/>
    </source>
</evidence>
<dbReference type="Gene3D" id="3.80.10.10">
    <property type="entry name" value="Ribonuclease Inhibitor"/>
    <property type="match status" value="2"/>
</dbReference>
<dbReference type="Pfam" id="PF00069">
    <property type="entry name" value="Pkinase"/>
    <property type="match status" value="1"/>
</dbReference>
<evidence type="ECO:0000313" key="23">
    <source>
        <dbReference type="Proteomes" id="UP000594638"/>
    </source>
</evidence>
<evidence type="ECO:0000259" key="21">
    <source>
        <dbReference type="PROSITE" id="PS50011"/>
    </source>
</evidence>
<keyword evidence="8" id="KW-0732">Signal</keyword>
<accession>A0A8S0PXI8</accession>
<evidence type="ECO:0000256" key="7">
    <source>
        <dbReference type="ARBA" id="ARBA00022692"/>
    </source>
</evidence>
<keyword evidence="11 22" id="KW-0418">Kinase</keyword>
<evidence type="ECO:0000256" key="19">
    <source>
        <dbReference type="PROSITE-ProRule" id="PRU10141"/>
    </source>
</evidence>
<feature type="transmembrane region" description="Helical" evidence="20">
    <location>
        <begin position="241"/>
        <end position="268"/>
    </location>
</feature>
<dbReference type="Pfam" id="PF13855">
    <property type="entry name" value="LRR_8"/>
    <property type="match status" value="1"/>
</dbReference>
<keyword evidence="10 19" id="KW-0547">Nucleotide-binding</keyword>
<dbReference type="InterPro" id="IPR017441">
    <property type="entry name" value="Protein_kinase_ATP_BS"/>
</dbReference>
<evidence type="ECO:0000256" key="2">
    <source>
        <dbReference type="ARBA" id="ARBA00008684"/>
    </source>
</evidence>
<dbReference type="FunFam" id="3.30.200.20:FF:000307">
    <property type="entry name" value="pollen receptor-like kinase 1"/>
    <property type="match status" value="1"/>
</dbReference>
<keyword evidence="5" id="KW-0433">Leucine-rich repeat</keyword>
<evidence type="ECO:0000256" key="15">
    <source>
        <dbReference type="ARBA" id="ARBA00023170"/>
    </source>
</evidence>
<dbReference type="PANTHER" id="PTHR48007">
    <property type="entry name" value="LEUCINE-RICH REPEAT RECEPTOR-LIKE PROTEIN KINASE PXC1"/>
    <property type="match status" value="1"/>
</dbReference>
<feature type="binding site" evidence="19">
    <location>
        <position position="364"/>
    </location>
    <ligand>
        <name>ATP</name>
        <dbReference type="ChEBI" id="CHEBI:30616"/>
    </ligand>
</feature>
<proteinExistence type="inferred from homology"/>
<dbReference type="Gene3D" id="1.10.510.10">
    <property type="entry name" value="Transferase(Phosphotransferase) domain 1"/>
    <property type="match status" value="1"/>
</dbReference>
<gene>
    <name evidence="22" type="ORF">OLEA9_A038395</name>
</gene>
<evidence type="ECO:0000256" key="13">
    <source>
        <dbReference type="ARBA" id="ARBA00022989"/>
    </source>
</evidence>
<dbReference type="OrthoDB" id="418615at2759"/>
<keyword evidence="23" id="KW-1185">Reference proteome</keyword>
<evidence type="ECO:0000256" key="20">
    <source>
        <dbReference type="SAM" id="Phobius"/>
    </source>
</evidence>
<dbReference type="InterPro" id="IPR046959">
    <property type="entry name" value="PRK1-6/SRF4-like"/>
</dbReference>
<dbReference type="PANTHER" id="PTHR48007:SF64">
    <property type="entry name" value="POLLEN RECEPTOR-LIKE KINASE 1"/>
    <property type="match status" value="1"/>
</dbReference>
<dbReference type="SUPFAM" id="SSF52058">
    <property type="entry name" value="L domain-like"/>
    <property type="match status" value="1"/>
</dbReference>
<organism evidence="22 23">
    <name type="scientific">Olea europaea subsp. europaea</name>
    <dbReference type="NCBI Taxonomy" id="158383"/>
    <lineage>
        <taxon>Eukaryota</taxon>
        <taxon>Viridiplantae</taxon>
        <taxon>Streptophyta</taxon>
        <taxon>Embryophyta</taxon>
        <taxon>Tracheophyta</taxon>
        <taxon>Spermatophyta</taxon>
        <taxon>Magnoliopsida</taxon>
        <taxon>eudicotyledons</taxon>
        <taxon>Gunneridae</taxon>
        <taxon>Pentapetalae</taxon>
        <taxon>asterids</taxon>
        <taxon>lamiids</taxon>
        <taxon>Lamiales</taxon>
        <taxon>Oleaceae</taxon>
        <taxon>Oleeae</taxon>
        <taxon>Olea</taxon>
    </lineage>
</organism>
<dbReference type="Gene3D" id="3.30.200.20">
    <property type="entry name" value="Phosphorylase Kinase, domain 1"/>
    <property type="match status" value="1"/>
</dbReference>
<evidence type="ECO:0000256" key="18">
    <source>
        <dbReference type="ARBA" id="ARBA00048679"/>
    </source>
</evidence>
<dbReference type="InterPro" id="IPR011009">
    <property type="entry name" value="Kinase-like_dom_sf"/>
</dbReference>
<evidence type="ECO:0000256" key="3">
    <source>
        <dbReference type="ARBA" id="ARBA00012513"/>
    </source>
</evidence>